<reference evidence="6 7" key="1">
    <citation type="submission" date="2021-08" db="EMBL/GenBank/DDBJ databases">
        <authorList>
            <person name="Tuo L."/>
        </authorList>
    </citation>
    <scope>NUCLEOTIDE SEQUENCE [LARGE SCALE GENOMIC DNA]</scope>
    <source>
        <strain evidence="6 7">JCM 31229</strain>
    </source>
</reference>
<dbReference type="SUPFAM" id="SSF46785">
    <property type="entry name" value="Winged helix' DNA-binding domain"/>
    <property type="match status" value="1"/>
</dbReference>
<evidence type="ECO:0000256" key="1">
    <source>
        <dbReference type="ARBA" id="ARBA00009437"/>
    </source>
</evidence>
<evidence type="ECO:0000259" key="5">
    <source>
        <dbReference type="PROSITE" id="PS50931"/>
    </source>
</evidence>
<dbReference type="PROSITE" id="PS50931">
    <property type="entry name" value="HTH_LYSR"/>
    <property type="match status" value="1"/>
</dbReference>
<gene>
    <name evidence="6" type="ORF">K7G82_07515</name>
</gene>
<keyword evidence="4" id="KW-0804">Transcription</keyword>
<name>A0ABS7PLF5_9SPHN</name>
<organism evidence="6 7">
    <name type="scientific">Sphingomonas colocasiae</name>
    <dbReference type="NCBI Taxonomy" id="1848973"/>
    <lineage>
        <taxon>Bacteria</taxon>
        <taxon>Pseudomonadati</taxon>
        <taxon>Pseudomonadota</taxon>
        <taxon>Alphaproteobacteria</taxon>
        <taxon>Sphingomonadales</taxon>
        <taxon>Sphingomonadaceae</taxon>
        <taxon>Sphingomonas</taxon>
    </lineage>
</organism>
<dbReference type="PANTHER" id="PTHR30427">
    <property type="entry name" value="TRANSCRIPTIONAL ACTIVATOR PROTEIN LYSR"/>
    <property type="match status" value="1"/>
</dbReference>
<dbReference type="PANTHER" id="PTHR30427:SF1">
    <property type="entry name" value="TRANSCRIPTIONAL ACTIVATOR PROTEIN LYSR"/>
    <property type="match status" value="1"/>
</dbReference>
<feature type="domain" description="HTH lysR-type" evidence="5">
    <location>
        <begin position="4"/>
        <end position="61"/>
    </location>
</feature>
<dbReference type="RefSeq" id="WP_222989236.1">
    <property type="nucleotide sequence ID" value="NZ_JAINVV010000004.1"/>
</dbReference>
<evidence type="ECO:0000313" key="6">
    <source>
        <dbReference type="EMBL" id="MBY8822132.1"/>
    </source>
</evidence>
<keyword evidence="7" id="KW-1185">Reference proteome</keyword>
<keyword evidence="3" id="KW-0238">DNA-binding</keyword>
<dbReference type="Pfam" id="PF00126">
    <property type="entry name" value="HTH_1"/>
    <property type="match status" value="1"/>
</dbReference>
<evidence type="ECO:0000313" key="7">
    <source>
        <dbReference type="Proteomes" id="UP000706039"/>
    </source>
</evidence>
<proteinExistence type="inferred from homology"/>
<dbReference type="InterPro" id="IPR000847">
    <property type="entry name" value="LysR_HTH_N"/>
</dbReference>
<dbReference type="Gene3D" id="1.10.10.10">
    <property type="entry name" value="Winged helix-like DNA-binding domain superfamily/Winged helix DNA-binding domain"/>
    <property type="match status" value="1"/>
</dbReference>
<dbReference type="Proteomes" id="UP000706039">
    <property type="component" value="Unassembled WGS sequence"/>
</dbReference>
<evidence type="ECO:0000256" key="3">
    <source>
        <dbReference type="ARBA" id="ARBA00023125"/>
    </source>
</evidence>
<dbReference type="SUPFAM" id="SSF53850">
    <property type="entry name" value="Periplasmic binding protein-like II"/>
    <property type="match status" value="1"/>
</dbReference>
<dbReference type="InterPro" id="IPR036390">
    <property type="entry name" value="WH_DNA-bd_sf"/>
</dbReference>
<dbReference type="EMBL" id="JAINVV010000004">
    <property type="protein sequence ID" value="MBY8822132.1"/>
    <property type="molecule type" value="Genomic_DNA"/>
</dbReference>
<evidence type="ECO:0000256" key="4">
    <source>
        <dbReference type="ARBA" id="ARBA00023163"/>
    </source>
</evidence>
<accession>A0ABS7PLF5</accession>
<comment type="similarity">
    <text evidence="1">Belongs to the LysR transcriptional regulatory family.</text>
</comment>
<comment type="caution">
    <text evidence="6">The sequence shown here is derived from an EMBL/GenBank/DDBJ whole genome shotgun (WGS) entry which is preliminary data.</text>
</comment>
<protein>
    <submittedName>
        <fullName evidence="6">LysR family transcriptional regulator</fullName>
    </submittedName>
</protein>
<evidence type="ECO:0000256" key="2">
    <source>
        <dbReference type="ARBA" id="ARBA00023015"/>
    </source>
</evidence>
<dbReference type="InterPro" id="IPR036388">
    <property type="entry name" value="WH-like_DNA-bd_sf"/>
</dbReference>
<keyword evidence="2" id="KW-0805">Transcription regulation</keyword>
<dbReference type="Pfam" id="PF03466">
    <property type="entry name" value="LysR_substrate"/>
    <property type="match status" value="1"/>
</dbReference>
<sequence>MALMNLRHIEVFHAVYQAGSVSGAARVLQVSQPSVSKVLRHAESRVGFPLFRLVKGRLIPTDEAHILFNDARDVHMRIESLHETAKNLRRGAEGHLRLAVLHSLGLDIAPAAVASFRRDHPDVSFDIKTLHNEDIARALYERNCDIAVAYDAPRNPRLAEVKLGSGELVVLYHRADLPDAPERISLDMMGDLNLIRLVNAGSVGTLFNRFVSDDAFGPSSILVQTYFVAASLVQRRAGYAVVDEYTALARLTPELDYRPLADRVAFDVFGIHLADRPLSQLASKFLEAVSGALDAARAPRS</sequence>
<dbReference type="InterPro" id="IPR005119">
    <property type="entry name" value="LysR_subst-bd"/>
</dbReference>
<dbReference type="Gene3D" id="3.40.190.290">
    <property type="match status" value="1"/>
</dbReference>